<accession>A0AAU8TRI5</accession>
<dbReference type="Proteomes" id="UP000033099">
    <property type="component" value="Chromosome"/>
</dbReference>
<reference evidence="1 2" key="1">
    <citation type="journal article" date="2015" name="Genome Announc.">
        <title>Complete Genome Sequence of Biocontrol Strain Pseudomonas fluorescens LBUM223.</title>
        <authorList>
            <person name="Roquigny R."/>
            <person name="Arseneault T."/>
            <person name="Gadkar V.J."/>
            <person name="Novinscak A."/>
            <person name="Joly D.L."/>
            <person name="Filion M."/>
        </authorList>
    </citation>
    <scope>NUCLEOTIDE SEQUENCE [LARGE SCALE GENOMIC DNA]</scope>
    <source>
        <strain evidence="1 2">LBUM223</strain>
    </source>
</reference>
<dbReference type="EMBL" id="CP011117">
    <property type="protein sequence ID" value="AKA85158.1"/>
    <property type="molecule type" value="Genomic_DNA"/>
</dbReference>
<organism evidence="1 2">
    <name type="scientific">Pseudomonas synxantha</name>
    <dbReference type="NCBI Taxonomy" id="47883"/>
    <lineage>
        <taxon>Bacteria</taxon>
        <taxon>Pseudomonadati</taxon>
        <taxon>Pseudomonadota</taxon>
        <taxon>Gammaproteobacteria</taxon>
        <taxon>Pseudomonadales</taxon>
        <taxon>Pseudomonadaceae</taxon>
        <taxon>Pseudomonas</taxon>
    </lineage>
</organism>
<protein>
    <submittedName>
        <fullName evidence="1">Uncharacterized protein</fullName>
    </submittedName>
</protein>
<dbReference type="AlphaFoldDB" id="A0AAU8TRI5"/>
<evidence type="ECO:0000313" key="1">
    <source>
        <dbReference type="EMBL" id="AKA85158.1"/>
    </source>
</evidence>
<gene>
    <name evidence="1" type="ORF">VO64_4612</name>
</gene>
<sequence length="468" mass="53326">MDKEYVVDFDEWVKPFGKVSQHLDEDFSSLLTELLHLIRGTNVTHSSDKTNIEDSKMKFVANIHAEWKKAEKLISSNVYVCLCDIEEIEKRKIKFHIDKDFENKKICIRQIKDKSVRIRILRRFYDAIVWSFMRGEHSTIRRFFTPSNIDNLSKKNIEDGSGFLEKANADRFNIAINADITTFMHSGDALVFNPFKGTALVEVKTGHKNSKICEDVRRYTSPENLSQVDEFVAGLNEKDRQQFGRIRKQLELSRSIVDVLNNGIGVDYSTGQNVVTPTTSIASDFFSTEIVSLYESLSEKKTWAIDVIDECLYLGVYSDQRSAILGFNGWMGVMECKSPVFNILDFLKDPLAPPLPYLDLPTPLLDDIMKDKVVVVMCLDVVGFIEKVNEKYGDYLFFLEKKESRKHLDSLNAMWSYKGRVVGYKNGTGTGVLGYGVVTRILYDFQRPLNMIAQLKDLDARSGSVGGA</sequence>
<proteinExistence type="predicted"/>
<dbReference type="RefSeq" id="WP_046071425.1">
    <property type="nucleotide sequence ID" value="NZ_CP011117.2"/>
</dbReference>
<evidence type="ECO:0000313" key="2">
    <source>
        <dbReference type="Proteomes" id="UP000033099"/>
    </source>
</evidence>
<name>A0AAU8TRI5_9PSED</name>
<dbReference type="KEGG" id="pfb:VO64_4612"/>